<dbReference type="GO" id="GO:0030833">
    <property type="term" value="P:regulation of actin filament polymerization"/>
    <property type="evidence" value="ECO:0007669"/>
    <property type="project" value="TreeGrafter"/>
</dbReference>
<evidence type="ECO:0000259" key="16">
    <source>
        <dbReference type="PROSITE" id="PS50002"/>
    </source>
</evidence>
<feature type="domain" description="SH3" evidence="16">
    <location>
        <begin position="251"/>
        <end position="311"/>
    </location>
</feature>
<evidence type="ECO:0000256" key="4">
    <source>
        <dbReference type="ARBA" id="ARBA00017350"/>
    </source>
</evidence>
<dbReference type="PRINTS" id="PR00452">
    <property type="entry name" value="SH3DOMAIN"/>
</dbReference>
<dbReference type="CDD" id="cd11855">
    <property type="entry name" value="SH3_Sho1p"/>
    <property type="match status" value="1"/>
</dbReference>
<keyword evidence="6" id="KW-1003">Cell membrane</keyword>
<dbReference type="PANTHER" id="PTHR15735:SF21">
    <property type="entry name" value="PROTEIN NERVOUS WRECK"/>
    <property type="match status" value="1"/>
</dbReference>
<keyword evidence="9" id="KW-0346">Stress response</keyword>
<dbReference type="Gene3D" id="2.30.30.40">
    <property type="entry name" value="SH3 Domains"/>
    <property type="match status" value="1"/>
</dbReference>
<accession>A0A7D9CWS5</accession>
<name>A0A7D9CWS5_DEKBR</name>
<dbReference type="PROSITE" id="PS50002">
    <property type="entry name" value="SH3"/>
    <property type="match status" value="1"/>
</dbReference>
<evidence type="ECO:0000256" key="13">
    <source>
        <dbReference type="PROSITE-ProRule" id="PRU00192"/>
    </source>
</evidence>
<comment type="subcellular location">
    <subcellularLocation>
        <location evidence="1">Cell membrane</location>
        <topology evidence="1">Multi-pass membrane protein</topology>
    </subcellularLocation>
</comment>
<keyword evidence="5 13" id="KW-0728">SH3 domain</keyword>
<gene>
    <name evidence="17" type="primary">SHO1</name>
    <name evidence="17" type="ORF">DEBR0S2_04522G</name>
</gene>
<feature type="transmembrane region" description="Helical" evidence="15">
    <location>
        <begin position="12"/>
        <end position="34"/>
    </location>
</feature>
<dbReference type="Proteomes" id="UP000478008">
    <property type="component" value="Unassembled WGS sequence"/>
</dbReference>
<evidence type="ECO:0000256" key="7">
    <source>
        <dbReference type="ARBA" id="ARBA00022692"/>
    </source>
</evidence>
<evidence type="ECO:0000313" key="18">
    <source>
        <dbReference type="Proteomes" id="UP000478008"/>
    </source>
</evidence>
<dbReference type="InterPro" id="IPR036028">
    <property type="entry name" value="SH3-like_dom_sf"/>
</dbReference>
<evidence type="ECO:0000256" key="15">
    <source>
        <dbReference type="SAM" id="Phobius"/>
    </source>
</evidence>
<evidence type="ECO:0000256" key="8">
    <source>
        <dbReference type="ARBA" id="ARBA00022989"/>
    </source>
</evidence>
<dbReference type="PANTHER" id="PTHR15735">
    <property type="entry name" value="FCH AND DOUBLE SH3 DOMAINS PROTEIN"/>
    <property type="match status" value="1"/>
</dbReference>
<dbReference type="AlphaFoldDB" id="A0A7D9CWS5"/>
<organism evidence="17 18">
    <name type="scientific">Dekkera bruxellensis</name>
    <name type="common">Brettanomyces custersii</name>
    <dbReference type="NCBI Taxonomy" id="5007"/>
    <lineage>
        <taxon>Eukaryota</taxon>
        <taxon>Fungi</taxon>
        <taxon>Dikarya</taxon>
        <taxon>Ascomycota</taxon>
        <taxon>Saccharomycotina</taxon>
        <taxon>Pichiomycetes</taxon>
        <taxon>Pichiales</taxon>
        <taxon>Pichiaceae</taxon>
        <taxon>Brettanomyces</taxon>
    </lineage>
</organism>
<evidence type="ECO:0000256" key="9">
    <source>
        <dbReference type="ARBA" id="ARBA00023016"/>
    </source>
</evidence>
<dbReference type="GO" id="GO:0005886">
    <property type="term" value="C:plasma membrane"/>
    <property type="evidence" value="ECO:0007669"/>
    <property type="project" value="UniProtKB-SubCell"/>
</dbReference>
<proteinExistence type="inferred from homology"/>
<evidence type="ECO:0000256" key="1">
    <source>
        <dbReference type="ARBA" id="ARBA00004651"/>
    </source>
</evidence>
<reference evidence="17 18" key="1">
    <citation type="submission" date="2019-07" db="EMBL/GenBank/DDBJ databases">
        <authorList>
            <person name="Friedrich A."/>
            <person name="Schacherer J."/>
        </authorList>
    </citation>
    <scope>NUCLEOTIDE SEQUENCE [LARGE SCALE GENOMIC DNA]</scope>
</reference>
<feature type="compositionally biased region" description="Polar residues" evidence="14">
    <location>
        <begin position="153"/>
        <end position="172"/>
    </location>
</feature>
<dbReference type="InterPro" id="IPR001452">
    <property type="entry name" value="SH3_domain"/>
</dbReference>
<sequence>MVRLSTIRSTSLFGISTYLLAVAAWIVAFAGSIAAASDLNSYYPKFAWWGLVFQLLLLIFVIVLYLTSTFHRHRMFLNCFIAIAFVYNSNSTNNLIYYSWSSTAAASAGFILCCIINILWLFYFGSDPTSPLIELLDSVGDGENLVLQSRRLSARTTGNPASHNAATFNNGRNEVYSPGKDNQNPFEGEPYSRELNGFENPAQDDVSASEDGSSKRSSSDIAENTATGVSEHAKGKVASSNSHKSIIPDSDYPILVRGLYDYAANPDDINELSFKKGEIFKVKDTTGNWWQGKNSNGDIGMCPSNYLEVIS</sequence>
<keyword evidence="18" id="KW-1185">Reference proteome</keyword>
<evidence type="ECO:0000256" key="14">
    <source>
        <dbReference type="SAM" id="MobiDB-lite"/>
    </source>
</evidence>
<dbReference type="SMART" id="SM00326">
    <property type="entry name" value="SH3"/>
    <property type="match status" value="1"/>
</dbReference>
<evidence type="ECO:0000256" key="3">
    <source>
        <dbReference type="ARBA" id="ARBA00016255"/>
    </source>
</evidence>
<evidence type="ECO:0000256" key="5">
    <source>
        <dbReference type="ARBA" id="ARBA00022443"/>
    </source>
</evidence>
<dbReference type="InterPro" id="IPR035522">
    <property type="entry name" value="Sho1_SH3"/>
</dbReference>
<feature type="transmembrane region" description="Helical" evidence="15">
    <location>
        <begin position="75"/>
        <end position="98"/>
    </location>
</feature>
<evidence type="ECO:0000256" key="11">
    <source>
        <dbReference type="ARBA" id="ARBA00029697"/>
    </source>
</evidence>
<dbReference type="EMBL" id="CABFWN010000002">
    <property type="protein sequence ID" value="VUG17336.1"/>
    <property type="molecule type" value="Genomic_DNA"/>
</dbReference>
<feature type="region of interest" description="Disordered" evidence="14">
    <location>
        <begin position="153"/>
        <end position="244"/>
    </location>
</feature>
<comment type="similarity">
    <text evidence="2">Belongs to the SHO1 family.</text>
</comment>
<dbReference type="SUPFAM" id="SSF50044">
    <property type="entry name" value="SH3-domain"/>
    <property type="match status" value="1"/>
</dbReference>
<evidence type="ECO:0000256" key="6">
    <source>
        <dbReference type="ARBA" id="ARBA00022475"/>
    </source>
</evidence>
<protein>
    <recommendedName>
        <fullName evidence="4">High osmolarity signaling protein SHO1</fullName>
    </recommendedName>
    <alternativeName>
        <fullName evidence="3">High osmolarity signaling protein sho1</fullName>
    </alternativeName>
    <alternativeName>
        <fullName evidence="11 12">Osmosensor SHO1</fullName>
    </alternativeName>
</protein>
<keyword evidence="7 15" id="KW-0812">Transmembrane</keyword>
<keyword evidence="8 15" id="KW-1133">Transmembrane helix</keyword>
<evidence type="ECO:0000256" key="12">
    <source>
        <dbReference type="ARBA" id="ARBA00030785"/>
    </source>
</evidence>
<evidence type="ECO:0000313" key="17">
    <source>
        <dbReference type="EMBL" id="VUG17336.1"/>
    </source>
</evidence>
<keyword evidence="10 15" id="KW-0472">Membrane</keyword>
<dbReference type="Pfam" id="PF00018">
    <property type="entry name" value="SH3_1"/>
    <property type="match status" value="1"/>
</dbReference>
<feature type="transmembrane region" description="Helical" evidence="15">
    <location>
        <begin position="104"/>
        <end position="124"/>
    </location>
</feature>
<feature type="transmembrane region" description="Helical" evidence="15">
    <location>
        <begin position="46"/>
        <end position="66"/>
    </location>
</feature>
<evidence type="ECO:0000256" key="2">
    <source>
        <dbReference type="ARBA" id="ARBA00009739"/>
    </source>
</evidence>
<evidence type="ECO:0000256" key="10">
    <source>
        <dbReference type="ARBA" id="ARBA00023136"/>
    </source>
</evidence>